<evidence type="ECO:0000313" key="10">
    <source>
        <dbReference type="Proteomes" id="UP000315753"/>
    </source>
</evidence>
<evidence type="ECO:0000256" key="6">
    <source>
        <dbReference type="ARBA" id="ARBA00023136"/>
    </source>
</evidence>
<organism evidence="9 10">
    <name type="scientific">Ureibacillus terrenus</name>
    <dbReference type="NCBI Taxonomy" id="118246"/>
    <lineage>
        <taxon>Bacteria</taxon>
        <taxon>Bacillati</taxon>
        <taxon>Bacillota</taxon>
        <taxon>Bacilli</taxon>
        <taxon>Bacillales</taxon>
        <taxon>Caryophanaceae</taxon>
        <taxon>Ureibacillus</taxon>
    </lineage>
</organism>
<keyword evidence="5 7" id="KW-1133">Transmembrane helix</keyword>
<sequence>METWIQQIMEDFGYVGVFLLIMLENVFPPIPSEVILTFGGFMTTFTDLTVTGVIIASTLGSVAGAIILYGIGLLLDVERLVKIVDKYGNILRLTRNDIYKADAWFDNYGFWTVFFCRFIPLIRSLISIPAGMSNMKFWLFILLTTLGTLIWNTVLVHLGAAVGDNWTKIVEAMDVYSNIAYALIAVVTLGFVVWFIRKKRLFKMKK</sequence>
<feature type="domain" description="VTT" evidence="8">
    <location>
        <begin position="30"/>
        <end position="160"/>
    </location>
</feature>
<comment type="similarity">
    <text evidence="2">Belongs to the DedA family.</text>
</comment>
<evidence type="ECO:0000256" key="7">
    <source>
        <dbReference type="SAM" id="Phobius"/>
    </source>
</evidence>
<reference evidence="9 10" key="1">
    <citation type="submission" date="2019-06" db="EMBL/GenBank/DDBJ databases">
        <title>Genome sequence of Ureibacillus terrenus.</title>
        <authorList>
            <person name="Maclea K.S."/>
            <person name="Simoes M."/>
        </authorList>
    </citation>
    <scope>NUCLEOTIDE SEQUENCE [LARGE SCALE GENOMIC DNA]</scope>
    <source>
        <strain evidence="9 10">ATCC BAA-384</strain>
    </source>
</reference>
<keyword evidence="6 7" id="KW-0472">Membrane</keyword>
<dbReference type="InterPro" id="IPR051311">
    <property type="entry name" value="DedA_domain"/>
</dbReference>
<dbReference type="RefSeq" id="WP_141602607.1">
    <property type="nucleotide sequence ID" value="NZ_JARMSB010000028.1"/>
</dbReference>
<evidence type="ECO:0000256" key="5">
    <source>
        <dbReference type="ARBA" id="ARBA00022989"/>
    </source>
</evidence>
<dbReference type="EMBL" id="VIGD01000012">
    <property type="protein sequence ID" value="TQE90365.1"/>
    <property type="molecule type" value="Genomic_DNA"/>
</dbReference>
<dbReference type="OrthoDB" id="9813426at2"/>
<dbReference type="InterPro" id="IPR032816">
    <property type="entry name" value="VTT_dom"/>
</dbReference>
<dbReference type="AlphaFoldDB" id="A0A540V0V8"/>
<dbReference type="Pfam" id="PF09335">
    <property type="entry name" value="VTT_dom"/>
    <property type="match status" value="1"/>
</dbReference>
<keyword evidence="4 7" id="KW-0812">Transmembrane</keyword>
<comment type="subcellular location">
    <subcellularLocation>
        <location evidence="1">Cell membrane</location>
        <topology evidence="1">Multi-pass membrane protein</topology>
    </subcellularLocation>
</comment>
<name>A0A540V0V8_9BACL</name>
<protein>
    <submittedName>
        <fullName evidence="9">DedA family protein</fullName>
    </submittedName>
</protein>
<dbReference type="Proteomes" id="UP000315753">
    <property type="component" value="Unassembled WGS sequence"/>
</dbReference>
<evidence type="ECO:0000256" key="3">
    <source>
        <dbReference type="ARBA" id="ARBA00022475"/>
    </source>
</evidence>
<keyword evidence="10" id="KW-1185">Reference proteome</keyword>
<dbReference type="PANTHER" id="PTHR42709">
    <property type="entry name" value="ALKALINE PHOSPHATASE LIKE PROTEIN"/>
    <property type="match status" value="1"/>
</dbReference>
<dbReference type="PANTHER" id="PTHR42709:SF6">
    <property type="entry name" value="UNDECAPRENYL PHOSPHATE TRANSPORTER A"/>
    <property type="match status" value="1"/>
</dbReference>
<evidence type="ECO:0000256" key="4">
    <source>
        <dbReference type="ARBA" id="ARBA00022692"/>
    </source>
</evidence>
<feature type="transmembrane region" description="Helical" evidence="7">
    <location>
        <begin position="137"/>
        <end position="159"/>
    </location>
</feature>
<evidence type="ECO:0000256" key="2">
    <source>
        <dbReference type="ARBA" id="ARBA00010792"/>
    </source>
</evidence>
<evidence type="ECO:0000313" key="9">
    <source>
        <dbReference type="EMBL" id="TQE90365.1"/>
    </source>
</evidence>
<keyword evidence="3" id="KW-1003">Cell membrane</keyword>
<evidence type="ECO:0000256" key="1">
    <source>
        <dbReference type="ARBA" id="ARBA00004651"/>
    </source>
</evidence>
<proteinExistence type="inferred from homology"/>
<evidence type="ECO:0000259" key="8">
    <source>
        <dbReference type="Pfam" id="PF09335"/>
    </source>
</evidence>
<feature type="transmembrane region" description="Helical" evidence="7">
    <location>
        <begin position="12"/>
        <end position="30"/>
    </location>
</feature>
<comment type="caution">
    <text evidence="9">The sequence shown here is derived from an EMBL/GenBank/DDBJ whole genome shotgun (WGS) entry which is preliminary data.</text>
</comment>
<feature type="transmembrane region" description="Helical" evidence="7">
    <location>
        <begin position="179"/>
        <end position="196"/>
    </location>
</feature>
<feature type="transmembrane region" description="Helical" evidence="7">
    <location>
        <begin position="50"/>
        <end position="75"/>
    </location>
</feature>
<accession>A0A540V0V8</accession>
<gene>
    <name evidence="9" type="ORF">FKZ59_09930</name>
</gene>
<dbReference type="GO" id="GO:0005886">
    <property type="term" value="C:plasma membrane"/>
    <property type="evidence" value="ECO:0007669"/>
    <property type="project" value="UniProtKB-SubCell"/>
</dbReference>